<dbReference type="AlphaFoldDB" id="A0A0F9D3C1"/>
<sequence length="155" mass="18201">MALEKLQRRQKLKICFLRILKGSSYQDIADHLKEEWQYTCSRQAVGNFLRSDEGEQMMEDAYEHLRREFSNEPVIEKSTRVLALREQVLKLQRVLRTLAVEEEEWISYSQEFRQYIKQIAIEMDGIQVNVMEGKSAAEMAMAAAVEKKSKLKLVK</sequence>
<protein>
    <submittedName>
        <fullName evidence="1">Uncharacterized protein</fullName>
    </submittedName>
</protein>
<evidence type="ECO:0000313" key="1">
    <source>
        <dbReference type="EMBL" id="KKL56034.1"/>
    </source>
</evidence>
<gene>
    <name evidence="1" type="ORF">LCGC14_2249440</name>
</gene>
<proteinExistence type="predicted"/>
<comment type="caution">
    <text evidence="1">The sequence shown here is derived from an EMBL/GenBank/DDBJ whole genome shotgun (WGS) entry which is preliminary data.</text>
</comment>
<name>A0A0F9D3C1_9ZZZZ</name>
<reference evidence="1" key="1">
    <citation type="journal article" date="2015" name="Nature">
        <title>Complex archaea that bridge the gap between prokaryotes and eukaryotes.</title>
        <authorList>
            <person name="Spang A."/>
            <person name="Saw J.H."/>
            <person name="Jorgensen S.L."/>
            <person name="Zaremba-Niedzwiedzka K."/>
            <person name="Martijn J."/>
            <person name="Lind A.E."/>
            <person name="van Eijk R."/>
            <person name="Schleper C."/>
            <person name="Guy L."/>
            <person name="Ettema T.J."/>
        </authorList>
    </citation>
    <scope>NUCLEOTIDE SEQUENCE</scope>
</reference>
<dbReference type="EMBL" id="LAZR01030631">
    <property type="protein sequence ID" value="KKL56034.1"/>
    <property type="molecule type" value="Genomic_DNA"/>
</dbReference>
<accession>A0A0F9D3C1</accession>
<organism evidence="1">
    <name type="scientific">marine sediment metagenome</name>
    <dbReference type="NCBI Taxonomy" id="412755"/>
    <lineage>
        <taxon>unclassified sequences</taxon>
        <taxon>metagenomes</taxon>
        <taxon>ecological metagenomes</taxon>
    </lineage>
</organism>